<feature type="compositionally biased region" description="Low complexity" evidence="1">
    <location>
        <begin position="66"/>
        <end position="87"/>
    </location>
</feature>
<keyword evidence="3" id="KW-1185">Reference proteome</keyword>
<proteinExistence type="predicted"/>
<dbReference type="EMBL" id="BLJY01000001">
    <property type="protein sequence ID" value="GFF12063.1"/>
    <property type="molecule type" value="Genomic_DNA"/>
</dbReference>
<sequence length="230" mass="23425">MLIDGEKWACEAKGRPFSTCSVCHRSPCPTPDEHSKLRQSDQNPANRLPPGRAARPPASFLPIAPRPASSSPSAAAPVPAAAAAAAGSRRDSQQGAGADRNRPVDPLMSAYPGPAVPGYGHAHGHGQGYTGVSRGHHVHAGYPAVSHGVYPPSTLDPAQLALGASAGAYAATVPMSLPMAGGERDLFFEGGFVDDAAALEGLDLDEVLREDWSWLDSGAGTGAGAGPAPL</sequence>
<feature type="region of interest" description="Disordered" evidence="1">
    <location>
        <begin position="23"/>
        <end position="107"/>
    </location>
</feature>
<evidence type="ECO:0000313" key="2">
    <source>
        <dbReference type="EMBL" id="GFF12063.1"/>
    </source>
</evidence>
<organism evidence="2 3">
    <name type="scientific">Aspergillus terreus</name>
    <dbReference type="NCBI Taxonomy" id="33178"/>
    <lineage>
        <taxon>Eukaryota</taxon>
        <taxon>Fungi</taxon>
        <taxon>Dikarya</taxon>
        <taxon>Ascomycota</taxon>
        <taxon>Pezizomycotina</taxon>
        <taxon>Eurotiomycetes</taxon>
        <taxon>Eurotiomycetidae</taxon>
        <taxon>Eurotiales</taxon>
        <taxon>Aspergillaceae</taxon>
        <taxon>Aspergillus</taxon>
        <taxon>Aspergillus subgen. Circumdati</taxon>
    </lineage>
</organism>
<reference evidence="2 3" key="1">
    <citation type="submission" date="2020-01" db="EMBL/GenBank/DDBJ databases">
        <title>Aspergillus terreus IFO 6365 whole genome shotgun sequence.</title>
        <authorList>
            <person name="Kanamasa S."/>
            <person name="Takahashi H."/>
        </authorList>
    </citation>
    <scope>NUCLEOTIDE SEQUENCE [LARGE SCALE GENOMIC DNA]</scope>
    <source>
        <strain evidence="2 3">IFO 6365</strain>
    </source>
</reference>
<feature type="compositionally biased region" description="Low complexity" evidence="1">
    <location>
        <begin position="44"/>
        <end position="58"/>
    </location>
</feature>
<dbReference type="Proteomes" id="UP000452235">
    <property type="component" value="Unassembled WGS sequence"/>
</dbReference>
<gene>
    <name evidence="2" type="ORF">ATEIFO6365_0001028600</name>
</gene>
<evidence type="ECO:0000256" key="1">
    <source>
        <dbReference type="SAM" id="MobiDB-lite"/>
    </source>
</evidence>
<name>A0A5M3YL39_ASPTE</name>
<accession>A0A5M3YL39</accession>
<comment type="caution">
    <text evidence="2">The sequence shown here is derived from an EMBL/GenBank/DDBJ whole genome shotgun (WGS) entry which is preliminary data.</text>
</comment>
<protein>
    <submittedName>
        <fullName evidence="2">Copper-fist-domain-containing protein</fullName>
    </submittedName>
</protein>
<dbReference type="OrthoDB" id="5600085at2759"/>
<evidence type="ECO:0000313" key="3">
    <source>
        <dbReference type="Proteomes" id="UP000452235"/>
    </source>
</evidence>
<dbReference type="AlphaFoldDB" id="A0A5M3YL39"/>